<dbReference type="GO" id="GO:0006813">
    <property type="term" value="P:potassium ion transport"/>
    <property type="evidence" value="ECO:0007669"/>
    <property type="project" value="InterPro"/>
</dbReference>
<evidence type="ECO:0000259" key="1">
    <source>
        <dbReference type="PROSITE" id="PS51201"/>
    </source>
</evidence>
<dbReference type="SUPFAM" id="SSF116726">
    <property type="entry name" value="TrkA C-terminal domain-like"/>
    <property type="match status" value="1"/>
</dbReference>
<sequence length="244" mass="26422">MSPAGSTTPQKGPSLVNFHGSRLRGAQRMNIPPVAVIGLGRFGGAIAQELTRYGVEVLGIDADERLVREYAPLLTDVAVADTTDLEALRQLGLEEVQRTVIGIGSALEASILTASNLVDLGVPDIWAKADSESHARILQRLGVHHVVRPEHDTGRRVAHLLGGRFQDFAELAENYGVIKMVPPRVLLSGPCNAAPLWEKYRVQVVSVRNSNGEWQPFVPGQELSPSDLIVMAGAPDDLERFSQL</sequence>
<proteinExistence type="predicted"/>
<dbReference type="Pfam" id="PF02254">
    <property type="entry name" value="TrkA_N"/>
    <property type="match status" value="1"/>
</dbReference>
<dbReference type="PANTHER" id="PTHR43833:SF7">
    <property type="entry name" value="KTR SYSTEM POTASSIUM UPTAKE PROTEIN C"/>
    <property type="match status" value="1"/>
</dbReference>
<evidence type="ECO:0000313" key="3">
    <source>
        <dbReference type="Proteomes" id="UP000577408"/>
    </source>
</evidence>
<dbReference type="PANTHER" id="PTHR43833">
    <property type="entry name" value="POTASSIUM CHANNEL PROTEIN 2-RELATED-RELATED"/>
    <property type="match status" value="1"/>
</dbReference>
<organism evidence="2 3">
    <name type="scientific">Corynebacterium wankanglinii</name>
    <dbReference type="NCBI Taxonomy" id="2735136"/>
    <lineage>
        <taxon>Bacteria</taxon>
        <taxon>Bacillati</taxon>
        <taxon>Actinomycetota</taxon>
        <taxon>Actinomycetes</taxon>
        <taxon>Mycobacteriales</taxon>
        <taxon>Corynebacteriaceae</taxon>
        <taxon>Corynebacterium</taxon>
    </lineage>
</organism>
<dbReference type="InterPro" id="IPR050721">
    <property type="entry name" value="Trk_Ktr_HKT_K-transport"/>
</dbReference>
<dbReference type="PROSITE" id="PS51201">
    <property type="entry name" value="RCK_N"/>
    <property type="match status" value="1"/>
</dbReference>
<dbReference type="InterPro" id="IPR036291">
    <property type="entry name" value="NAD(P)-bd_dom_sf"/>
</dbReference>
<evidence type="ECO:0000313" key="2">
    <source>
        <dbReference type="EMBL" id="MBA1836665.1"/>
    </source>
</evidence>
<reference evidence="2 3" key="1">
    <citation type="submission" date="2020-05" db="EMBL/GenBank/DDBJ databases">
        <title>Descriptions of Corynebacterium xxxx sp. nov., Corynebacterium yyyy sp. nov. and Corynebacterium zzzz sp. nov.</title>
        <authorList>
            <person name="Zhang G."/>
        </authorList>
    </citation>
    <scope>NUCLEOTIDE SEQUENCE [LARGE SCALE GENOMIC DNA]</scope>
    <source>
        <strain evidence="3">zg-913</strain>
    </source>
</reference>
<dbReference type="InterPro" id="IPR036721">
    <property type="entry name" value="RCK_C_sf"/>
</dbReference>
<accession>A0A7H0KAP5</accession>
<dbReference type="SUPFAM" id="SSF51735">
    <property type="entry name" value="NAD(P)-binding Rossmann-fold domains"/>
    <property type="match status" value="1"/>
</dbReference>
<dbReference type="Gene3D" id="3.30.70.1450">
    <property type="entry name" value="Regulator of K+ conductance, C-terminal domain"/>
    <property type="match status" value="1"/>
</dbReference>
<feature type="domain" description="RCK N-terminal" evidence="1">
    <location>
        <begin position="31"/>
        <end position="147"/>
    </location>
</feature>
<comment type="caution">
    <text evidence="2">The sequence shown here is derived from an EMBL/GenBank/DDBJ whole genome shotgun (WGS) entry which is preliminary data.</text>
</comment>
<dbReference type="AlphaFoldDB" id="A0A7H0KAP5"/>
<protein>
    <submittedName>
        <fullName evidence="2">TrkA family potassium uptake protein</fullName>
    </submittedName>
</protein>
<dbReference type="Proteomes" id="UP000577408">
    <property type="component" value="Unassembled WGS sequence"/>
</dbReference>
<keyword evidence="3" id="KW-1185">Reference proteome</keyword>
<dbReference type="EMBL" id="JABFED010000001">
    <property type="protein sequence ID" value="MBA1836665.1"/>
    <property type="molecule type" value="Genomic_DNA"/>
</dbReference>
<gene>
    <name evidence="2" type="ORF">HMA55_01870</name>
</gene>
<dbReference type="Gene3D" id="3.40.50.720">
    <property type="entry name" value="NAD(P)-binding Rossmann-like Domain"/>
    <property type="match status" value="1"/>
</dbReference>
<dbReference type="InterPro" id="IPR003148">
    <property type="entry name" value="RCK_N"/>
</dbReference>
<name>A0A7H0KAP5_9CORY</name>